<protein>
    <submittedName>
        <fullName evidence="1">Uncharacterized protein</fullName>
    </submittedName>
</protein>
<proteinExistence type="predicted"/>
<gene>
    <name evidence="1" type="ORF">GCM10009682_57670</name>
</gene>
<keyword evidence="2" id="KW-1185">Reference proteome</keyword>
<evidence type="ECO:0000313" key="2">
    <source>
        <dbReference type="Proteomes" id="UP001500218"/>
    </source>
</evidence>
<name>A0ABP4YVK1_9ACTN</name>
<accession>A0ABP4YVK1</accession>
<reference evidence="2" key="1">
    <citation type="journal article" date="2019" name="Int. J. Syst. Evol. Microbiol.">
        <title>The Global Catalogue of Microorganisms (GCM) 10K type strain sequencing project: providing services to taxonomists for standard genome sequencing and annotation.</title>
        <authorList>
            <consortium name="The Broad Institute Genomics Platform"/>
            <consortium name="The Broad Institute Genome Sequencing Center for Infectious Disease"/>
            <person name="Wu L."/>
            <person name="Ma J."/>
        </authorList>
    </citation>
    <scope>NUCLEOTIDE SEQUENCE [LARGE SCALE GENOMIC DNA]</scope>
    <source>
        <strain evidence="2">JCM 13250</strain>
    </source>
</reference>
<dbReference type="EMBL" id="BAAALT010000271">
    <property type="protein sequence ID" value="GAA1831585.1"/>
    <property type="molecule type" value="Genomic_DNA"/>
</dbReference>
<sequence>MTVVEKALLAQSYIYQPVRSLRPWDQLSAATSGLSTVIGAPLCQDVAEGYGYRYPEVNQP</sequence>
<organism evidence="1 2">
    <name type="scientific">Luedemannella flava</name>
    <dbReference type="NCBI Taxonomy" id="349316"/>
    <lineage>
        <taxon>Bacteria</taxon>
        <taxon>Bacillati</taxon>
        <taxon>Actinomycetota</taxon>
        <taxon>Actinomycetes</taxon>
        <taxon>Micromonosporales</taxon>
        <taxon>Micromonosporaceae</taxon>
        <taxon>Luedemannella</taxon>
    </lineage>
</organism>
<comment type="caution">
    <text evidence="1">The sequence shown here is derived from an EMBL/GenBank/DDBJ whole genome shotgun (WGS) entry which is preliminary data.</text>
</comment>
<dbReference type="Proteomes" id="UP001500218">
    <property type="component" value="Unassembled WGS sequence"/>
</dbReference>
<evidence type="ECO:0000313" key="1">
    <source>
        <dbReference type="EMBL" id="GAA1831585.1"/>
    </source>
</evidence>